<accession>A0ACC2UJK4</accession>
<comment type="caution">
    <text evidence="1">The sequence shown here is derived from an EMBL/GenBank/DDBJ whole genome shotgun (WGS) entry which is preliminary data.</text>
</comment>
<name>A0ACC2UJK4_9FUNG</name>
<evidence type="ECO:0000313" key="2">
    <source>
        <dbReference type="Proteomes" id="UP001165960"/>
    </source>
</evidence>
<gene>
    <name evidence="1" type="primary">ARHGEF11</name>
    <name evidence="1" type="ORF">DSO57_1002679</name>
</gene>
<dbReference type="EMBL" id="QTSX02000716">
    <property type="protein sequence ID" value="KAJ9086552.1"/>
    <property type="molecule type" value="Genomic_DNA"/>
</dbReference>
<evidence type="ECO:0000313" key="1">
    <source>
        <dbReference type="EMBL" id="KAJ9086552.1"/>
    </source>
</evidence>
<proteinExistence type="predicted"/>
<protein>
    <submittedName>
        <fullName evidence="1">Rho guanine nucleotide exchange factor 11</fullName>
    </submittedName>
</protein>
<keyword evidence="2" id="KW-1185">Reference proteome</keyword>
<sequence length="380" mass="43903">MEREDLKIFHSQGLWRDQFGAEELAGLLLTPREIERQEIINELLSTERDYVSDLTLINEVYIEPLYKNKYVDPATVSAIFLNLPQLLTLHQFLLLALRRRADDQMPVVKEISDVVLEWIKELQIYSDYLVPQRRALAEYEKLMSTNKRFSTFVRTQGARNECRGLDLQGYLVKPFQRLLKYPLLFKNLLEVSSSGTLDYINAIRCHHALEGLIMRIQEAKFRQEQAPTLEAWQEKIPSAAKFRLSDPRRRLCYEGLLNLVHIEIVDAPNQNQRPSKGGSLKREVLFLALFGDALVHVPECHRRGLSKMQLLSSAHPTTILCKVMDIRNLPDSTQAGSKFWFMLITVDTNTTRLILEAQDEAQKQIWMEAFRLAIPAHTGS</sequence>
<organism evidence="1 2">
    <name type="scientific">Entomophthora muscae</name>
    <dbReference type="NCBI Taxonomy" id="34485"/>
    <lineage>
        <taxon>Eukaryota</taxon>
        <taxon>Fungi</taxon>
        <taxon>Fungi incertae sedis</taxon>
        <taxon>Zoopagomycota</taxon>
        <taxon>Entomophthoromycotina</taxon>
        <taxon>Entomophthoromycetes</taxon>
        <taxon>Entomophthorales</taxon>
        <taxon>Entomophthoraceae</taxon>
        <taxon>Entomophthora</taxon>
    </lineage>
</organism>
<dbReference type="Proteomes" id="UP001165960">
    <property type="component" value="Unassembled WGS sequence"/>
</dbReference>
<reference evidence="1" key="1">
    <citation type="submission" date="2022-04" db="EMBL/GenBank/DDBJ databases">
        <title>Genome of the entomopathogenic fungus Entomophthora muscae.</title>
        <authorList>
            <person name="Elya C."/>
            <person name="Lovett B.R."/>
            <person name="Lee E."/>
            <person name="Macias A.M."/>
            <person name="Hajek A.E."/>
            <person name="De Bivort B.L."/>
            <person name="Kasson M.T."/>
            <person name="De Fine Licht H.H."/>
            <person name="Stajich J.E."/>
        </authorList>
    </citation>
    <scope>NUCLEOTIDE SEQUENCE</scope>
    <source>
        <strain evidence="1">Berkeley</strain>
    </source>
</reference>